<keyword evidence="2" id="KW-1185">Reference proteome</keyword>
<accession>A0AAI8VMF5</accession>
<dbReference type="EMBL" id="CAUWAG010000010">
    <property type="protein sequence ID" value="CAJ2507610.1"/>
    <property type="molecule type" value="Genomic_DNA"/>
</dbReference>
<proteinExistence type="predicted"/>
<dbReference type="Proteomes" id="UP001295740">
    <property type="component" value="Unassembled WGS sequence"/>
</dbReference>
<protein>
    <submittedName>
        <fullName evidence="1">Uu.00g087960.m01.CDS01</fullName>
    </submittedName>
</protein>
<gene>
    <name evidence="1" type="ORF">KHLLAP_LOCUS8078</name>
</gene>
<dbReference type="AlphaFoldDB" id="A0AAI8VMF5"/>
<name>A0AAI8VMF5_9PEZI</name>
<reference evidence="1" key="1">
    <citation type="submission" date="2023-10" db="EMBL/GenBank/DDBJ databases">
        <authorList>
            <person name="Hackl T."/>
        </authorList>
    </citation>
    <scope>NUCLEOTIDE SEQUENCE</scope>
</reference>
<organism evidence="1 2">
    <name type="scientific">Anthostomella pinea</name>
    <dbReference type="NCBI Taxonomy" id="933095"/>
    <lineage>
        <taxon>Eukaryota</taxon>
        <taxon>Fungi</taxon>
        <taxon>Dikarya</taxon>
        <taxon>Ascomycota</taxon>
        <taxon>Pezizomycotina</taxon>
        <taxon>Sordariomycetes</taxon>
        <taxon>Xylariomycetidae</taxon>
        <taxon>Xylariales</taxon>
        <taxon>Xylariaceae</taxon>
        <taxon>Anthostomella</taxon>
    </lineage>
</organism>
<evidence type="ECO:0000313" key="1">
    <source>
        <dbReference type="EMBL" id="CAJ2507610.1"/>
    </source>
</evidence>
<sequence length="82" mass="9225">MTASIGAHFVAYGSLRSLRPLSEIQRLSLLSKEDNIDFVSLLTPNILPRNDFGSPWYAWQDLHSVMNRGPVSMTSIEHLPVE</sequence>
<evidence type="ECO:0000313" key="2">
    <source>
        <dbReference type="Proteomes" id="UP001295740"/>
    </source>
</evidence>
<comment type="caution">
    <text evidence="1">The sequence shown here is derived from an EMBL/GenBank/DDBJ whole genome shotgun (WGS) entry which is preliminary data.</text>
</comment>